<gene>
    <name evidence="1" type="ORF">L1987_61268</name>
</gene>
<comment type="caution">
    <text evidence="1">The sequence shown here is derived from an EMBL/GenBank/DDBJ whole genome shotgun (WGS) entry which is preliminary data.</text>
</comment>
<reference evidence="2" key="1">
    <citation type="journal article" date="2022" name="Mol. Ecol. Resour.">
        <title>The genomes of chicory, endive, great burdock and yacon provide insights into Asteraceae palaeo-polyploidization history and plant inulin production.</title>
        <authorList>
            <person name="Fan W."/>
            <person name="Wang S."/>
            <person name="Wang H."/>
            <person name="Wang A."/>
            <person name="Jiang F."/>
            <person name="Liu H."/>
            <person name="Zhao H."/>
            <person name="Xu D."/>
            <person name="Zhang Y."/>
        </authorList>
    </citation>
    <scope>NUCLEOTIDE SEQUENCE [LARGE SCALE GENOMIC DNA]</scope>
    <source>
        <strain evidence="2">cv. Yunnan</strain>
    </source>
</reference>
<dbReference type="Proteomes" id="UP001056120">
    <property type="component" value="Linkage Group LG20"/>
</dbReference>
<name>A0ACB9DA87_9ASTR</name>
<organism evidence="1 2">
    <name type="scientific">Smallanthus sonchifolius</name>
    <dbReference type="NCBI Taxonomy" id="185202"/>
    <lineage>
        <taxon>Eukaryota</taxon>
        <taxon>Viridiplantae</taxon>
        <taxon>Streptophyta</taxon>
        <taxon>Embryophyta</taxon>
        <taxon>Tracheophyta</taxon>
        <taxon>Spermatophyta</taxon>
        <taxon>Magnoliopsida</taxon>
        <taxon>eudicotyledons</taxon>
        <taxon>Gunneridae</taxon>
        <taxon>Pentapetalae</taxon>
        <taxon>asterids</taxon>
        <taxon>campanulids</taxon>
        <taxon>Asterales</taxon>
        <taxon>Asteraceae</taxon>
        <taxon>Asteroideae</taxon>
        <taxon>Heliantheae alliance</taxon>
        <taxon>Millerieae</taxon>
        <taxon>Smallanthus</taxon>
    </lineage>
</organism>
<accession>A0ACB9DA87</accession>
<protein>
    <submittedName>
        <fullName evidence="1">Uncharacterized protein</fullName>
    </submittedName>
</protein>
<sequence>MTLAYSGISGDDINSSDRFVHSLCITNILQAAIRWAIDYLIKCATATPVYVMWALKTKMWTTSAGRDQRTWTPFEPSTPSPEVNQGGYRLRIRRLSCFAHMTFALGMIQCQVTGPRSIVAFQAMPSIAVIGLYIAYALPIFFRWPIDYLIKCATTTPVYFMWALETKMWTTSAGRDQRTWTPFDPSTPSPEVNQGLMLLLKQQLL</sequence>
<evidence type="ECO:0000313" key="1">
    <source>
        <dbReference type="EMBL" id="KAI3743558.1"/>
    </source>
</evidence>
<evidence type="ECO:0000313" key="2">
    <source>
        <dbReference type="Proteomes" id="UP001056120"/>
    </source>
</evidence>
<proteinExistence type="predicted"/>
<dbReference type="EMBL" id="CM042037">
    <property type="protein sequence ID" value="KAI3743558.1"/>
    <property type="molecule type" value="Genomic_DNA"/>
</dbReference>
<reference evidence="1 2" key="2">
    <citation type="journal article" date="2022" name="Mol. Ecol. Resour.">
        <title>The genomes of chicory, endive, great burdock and yacon provide insights into Asteraceae paleo-polyploidization history and plant inulin production.</title>
        <authorList>
            <person name="Fan W."/>
            <person name="Wang S."/>
            <person name="Wang H."/>
            <person name="Wang A."/>
            <person name="Jiang F."/>
            <person name="Liu H."/>
            <person name="Zhao H."/>
            <person name="Xu D."/>
            <person name="Zhang Y."/>
        </authorList>
    </citation>
    <scope>NUCLEOTIDE SEQUENCE [LARGE SCALE GENOMIC DNA]</scope>
    <source>
        <strain evidence="2">cv. Yunnan</strain>
        <tissue evidence="1">Leaves</tissue>
    </source>
</reference>
<keyword evidence="2" id="KW-1185">Reference proteome</keyword>